<comment type="caution">
    <text evidence="8">Lacks conserved residue(s) required for the propagation of feature annotation.</text>
</comment>
<evidence type="ECO:0000313" key="12">
    <source>
        <dbReference type="EMBL" id="MFD1845048.1"/>
    </source>
</evidence>
<evidence type="ECO:0000256" key="6">
    <source>
        <dbReference type="ARBA" id="ARBA00022840"/>
    </source>
</evidence>
<comment type="subcellular location">
    <subcellularLocation>
        <location evidence="8">Cytoplasm</location>
    </subcellularLocation>
</comment>
<dbReference type="NCBIfam" id="TIGR01736">
    <property type="entry name" value="FGAM_synth_II"/>
    <property type="match status" value="1"/>
</dbReference>
<dbReference type="PANTHER" id="PTHR43555">
    <property type="entry name" value="PHOSPHORIBOSYLFORMYLGLYCINAMIDINE SYNTHASE SUBUNIT PURL"/>
    <property type="match status" value="1"/>
</dbReference>
<feature type="domain" description="PurM-like C-terminal" evidence="10">
    <location>
        <begin position="227"/>
        <end position="382"/>
    </location>
</feature>
<reference evidence="13" key="1">
    <citation type="journal article" date="2019" name="Int. J. Syst. Evol. Microbiol.">
        <title>The Global Catalogue of Microorganisms (GCM) 10K type strain sequencing project: providing services to taxonomists for standard genome sequencing and annotation.</title>
        <authorList>
            <consortium name="The Broad Institute Genomics Platform"/>
            <consortium name="The Broad Institute Genome Sequencing Center for Infectious Disease"/>
            <person name="Wu L."/>
            <person name="Ma J."/>
        </authorList>
    </citation>
    <scope>NUCLEOTIDE SEQUENCE [LARGE SCALE GENOMIC DNA]</scope>
    <source>
        <strain evidence="13">JCM 11496</strain>
    </source>
</reference>
<feature type="domain" description="PurM-like C-terminal" evidence="10">
    <location>
        <begin position="601"/>
        <end position="740"/>
    </location>
</feature>
<proteinExistence type="inferred from homology"/>
<feature type="binding site" evidence="8">
    <location>
        <position position="266"/>
    </location>
    <ligand>
        <name>substrate</name>
    </ligand>
</feature>
<dbReference type="InterPro" id="IPR010074">
    <property type="entry name" value="PRibForGlyAmidine_synth_PurL"/>
</dbReference>
<dbReference type="InterPro" id="IPR041609">
    <property type="entry name" value="PurL_linker"/>
</dbReference>
<evidence type="ECO:0000256" key="3">
    <source>
        <dbReference type="ARBA" id="ARBA00022723"/>
    </source>
</evidence>
<dbReference type="Gene3D" id="3.30.1330.10">
    <property type="entry name" value="PurM-like, N-terminal domain"/>
    <property type="match status" value="2"/>
</dbReference>
<evidence type="ECO:0000259" key="9">
    <source>
        <dbReference type="Pfam" id="PF00586"/>
    </source>
</evidence>
<dbReference type="RefSeq" id="WP_343877019.1">
    <property type="nucleotide sequence ID" value="NZ_BAAAIJ010000001.1"/>
</dbReference>
<dbReference type="EMBL" id="JBHUGA010000001">
    <property type="protein sequence ID" value="MFD1845048.1"/>
    <property type="molecule type" value="Genomic_DNA"/>
</dbReference>
<dbReference type="Pfam" id="PF00586">
    <property type="entry name" value="AIRS"/>
    <property type="match status" value="2"/>
</dbReference>
<keyword evidence="5 8" id="KW-0658">Purine biosynthesis</keyword>
<keyword evidence="6 8" id="KW-0067">ATP-binding</keyword>
<accession>A0ABW4Q388</accession>
<dbReference type="HAMAP" id="MF_00420">
    <property type="entry name" value="PurL_2"/>
    <property type="match status" value="1"/>
</dbReference>
<keyword evidence="13" id="KW-1185">Reference proteome</keyword>
<organism evidence="12 13">
    <name type="scientific">Arthrobacter flavus</name>
    <dbReference type="NCBI Taxonomy" id="95172"/>
    <lineage>
        <taxon>Bacteria</taxon>
        <taxon>Bacillati</taxon>
        <taxon>Actinomycetota</taxon>
        <taxon>Actinomycetes</taxon>
        <taxon>Micrococcales</taxon>
        <taxon>Micrococcaceae</taxon>
        <taxon>Arthrobacter</taxon>
    </lineage>
</organism>
<feature type="binding site" evidence="8">
    <location>
        <begin position="119"/>
        <end position="122"/>
    </location>
    <ligand>
        <name>substrate</name>
    </ligand>
</feature>
<comment type="catalytic activity">
    <reaction evidence="8">
        <text>N(2)-formyl-N(1)-(5-phospho-beta-D-ribosyl)glycinamide + L-glutamine + ATP + H2O = 2-formamido-N(1)-(5-O-phospho-beta-D-ribosyl)acetamidine + L-glutamate + ADP + phosphate + H(+)</text>
        <dbReference type="Rhea" id="RHEA:17129"/>
        <dbReference type="ChEBI" id="CHEBI:15377"/>
        <dbReference type="ChEBI" id="CHEBI:15378"/>
        <dbReference type="ChEBI" id="CHEBI:29985"/>
        <dbReference type="ChEBI" id="CHEBI:30616"/>
        <dbReference type="ChEBI" id="CHEBI:43474"/>
        <dbReference type="ChEBI" id="CHEBI:58359"/>
        <dbReference type="ChEBI" id="CHEBI:147286"/>
        <dbReference type="ChEBI" id="CHEBI:147287"/>
        <dbReference type="ChEBI" id="CHEBI:456216"/>
        <dbReference type="EC" id="6.3.5.3"/>
    </reaction>
</comment>
<keyword evidence="4 8" id="KW-0547">Nucleotide-binding</keyword>
<evidence type="ECO:0000313" key="13">
    <source>
        <dbReference type="Proteomes" id="UP001597307"/>
    </source>
</evidence>
<comment type="caution">
    <text evidence="12">The sequence shown here is derived from an EMBL/GenBank/DDBJ whole genome shotgun (WGS) entry which is preliminary data.</text>
</comment>
<keyword evidence="2 8" id="KW-0436">Ligase</keyword>
<feature type="domain" description="Phosphoribosylformylglycinamidine synthase linker" evidence="11">
    <location>
        <begin position="35"/>
        <end position="73"/>
    </location>
</feature>
<evidence type="ECO:0000256" key="2">
    <source>
        <dbReference type="ARBA" id="ARBA00022598"/>
    </source>
</evidence>
<protein>
    <recommendedName>
        <fullName evidence="8">Phosphoribosylformylglycinamidine synthase subunit PurL</fullName>
        <shortName evidence="8">FGAM synthase</shortName>
        <ecNumber evidence="8">6.3.5.3</ecNumber>
    </recommendedName>
    <alternativeName>
        <fullName evidence="8">Formylglycinamide ribonucleotide amidotransferase subunit II</fullName>
        <shortName evidence="8">FGAR amidotransferase II</shortName>
        <shortName evidence="8">FGAR-AT II</shortName>
    </alternativeName>
    <alternativeName>
        <fullName evidence="8">Glutamine amidotransferase PurL</fullName>
    </alternativeName>
    <alternativeName>
        <fullName evidence="8">Phosphoribosylformylglycinamidine synthase subunit II</fullName>
    </alternativeName>
</protein>
<evidence type="ECO:0000256" key="8">
    <source>
        <dbReference type="HAMAP-Rule" id="MF_00420"/>
    </source>
</evidence>
<feature type="binding site" evidence="8">
    <location>
        <position position="294"/>
    </location>
    <ligand>
        <name>Mg(2+)</name>
        <dbReference type="ChEBI" id="CHEBI:18420"/>
        <label>2</label>
    </ligand>
</feature>
<feature type="domain" description="PurM-like N-terminal" evidence="9">
    <location>
        <begin position="468"/>
        <end position="586"/>
    </location>
</feature>
<keyword evidence="7 8" id="KW-0460">Magnesium</keyword>
<feature type="active site" evidence="8">
    <location>
        <position position="69"/>
    </location>
</feature>
<feature type="binding site" evidence="8">
    <location>
        <position position="141"/>
    </location>
    <ligand>
        <name>substrate</name>
    </ligand>
</feature>
<dbReference type="SUPFAM" id="SSF56042">
    <property type="entry name" value="PurM C-terminal domain-like"/>
    <property type="match status" value="2"/>
</dbReference>
<dbReference type="InterPro" id="IPR016188">
    <property type="entry name" value="PurM-like_N"/>
</dbReference>
<feature type="binding site" evidence="8">
    <location>
        <position position="562"/>
    </location>
    <ligand>
        <name>ATP</name>
        <dbReference type="ChEBI" id="CHEBI:30616"/>
    </ligand>
</feature>
<feature type="binding site" evidence="8">
    <location>
        <position position="142"/>
    </location>
    <ligand>
        <name>Mg(2+)</name>
        <dbReference type="ChEBI" id="CHEBI:18420"/>
        <label>2</label>
    </ligand>
</feature>
<keyword evidence="1 8" id="KW-0963">Cytoplasm</keyword>
<dbReference type="PIRSF" id="PIRSF001587">
    <property type="entry name" value="FGAM_synthase_II"/>
    <property type="match status" value="1"/>
</dbReference>
<dbReference type="Gene3D" id="3.90.650.10">
    <property type="entry name" value="PurM-like C-terminal domain"/>
    <property type="match status" value="2"/>
</dbReference>
<comment type="pathway">
    <text evidence="8">Purine metabolism; IMP biosynthesis via de novo pathway; 5-amino-1-(5-phospho-D-ribosyl)imidazole from N(2)-formyl-N(1)-(5-phospho-D-ribosyl)glycinamide: step 1/2.</text>
</comment>
<comment type="similarity">
    <text evidence="8">Belongs to the FGAMS family.</text>
</comment>
<feature type="domain" description="PurM-like N-terminal" evidence="9">
    <location>
        <begin position="99"/>
        <end position="213"/>
    </location>
</feature>
<dbReference type="Pfam" id="PF02769">
    <property type="entry name" value="AIRS_C"/>
    <property type="match status" value="2"/>
</dbReference>
<comment type="subunit">
    <text evidence="8">Monomer. Part of the FGAM synthase complex composed of 1 PurL, 1 PurQ and 2 PurS subunits.</text>
</comment>
<name>A0ABW4Q388_9MICC</name>
<dbReference type="CDD" id="cd02204">
    <property type="entry name" value="PurL_repeat2"/>
    <property type="match status" value="1"/>
</dbReference>
<dbReference type="PANTHER" id="PTHR43555:SF1">
    <property type="entry name" value="PHOSPHORIBOSYLFORMYLGLYCINAMIDINE SYNTHASE SUBUNIT PURL"/>
    <property type="match status" value="1"/>
</dbReference>
<dbReference type="InterPro" id="IPR036676">
    <property type="entry name" value="PurM-like_C_sf"/>
</dbReference>
<evidence type="ECO:0000256" key="1">
    <source>
        <dbReference type="ARBA" id="ARBA00022490"/>
    </source>
</evidence>
<dbReference type="NCBIfam" id="NF002290">
    <property type="entry name" value="PRK01213.1"/>
    <property type="match status" value="1"/>
</dbReference>
<dbReference type="InterPro" id="IPR036921">
    <property type="entry name" value="PurM-like_N_sf"/>
</dbReference>
<dbReference type="EC" id="6.3.5.3" evidence="8"/>
<feature type="binding site" evidence="8">
    <location>
        <position position="525"/>
    </location>
    <ligand>
        <name>ATP</name>
        <dbReference type="ChEBI" id="CHEBI:30616"/>
    </ligand>
</feature>
<evidence type="ECO:0000256" key="7">
    <source>
        <dbReference type="ARBA" id="ARBA00022842"/>
    </source>
</evidence>
<dbReference type="Pfam" id="PF18072">
    <property type="entry name" value="FGAR-AT_linker"/>
    <property type="match status" value="1"/>
</dbReference>
<dbReference type="CDD" id="cd02203">
    <property type="entry name" value="PurL_repeat1"/>
    <property type="match status" value="1"/>
</dbReference>
<sequence>MTINSSSAPAEARKFNIDTVAHAAETPDVELPWAALGLKENEFDRVVEILGRRPTAAELAMYSVMWSEHCSYKSSKVHLAQFGDKVTDAMKEHLLVGIGENAGVVDIGDGWAVTFKVESHNHPSFVEPYQGAATGVGGIVRDIISMGARPVAIMDPLRFGAIDHPDTPRLVHGIVSGIGGYGNSLGLPNIGGEVVFDSVYQGNPLVNALAVGVLRHEDIRLANASGVGNKVVLFGARTGGDGIGGASVLASESFDADKPSKRPAVQVGDPFAEKVLIECCLELFKASVVEGIQDLGAAGISCATSELASNGDGGMHVELTDVLLRDPSLTPGEILMSESQERMMAVVTPANAAAFEAIMDKWNVEYSWLGEVTDTGRLIIEWDGEKIVDVDPRTVAHDGPVYHRPFHRPEWLDALQENTFDGDRLTDGDSLRAAVLELMSSPNMCSKDWITNQYDRFVQGNTALAMPDDAGVVRVDEETGLGVAISTDANGRYSYLNPYEGARLALAEAYRNVATTGAKPLAVTDCLNFGSPEDPEVMWQFAETVRGLADACQELGVPVTGGNVSLYNQTGGVPIHPTPVVGVLGVFDDVARRTPSGWRDDGQAIYLLGATRDELDGSEWANLRGHLGGQPPVANLTAEKTLAAILINASRDGMIDAAHDLSEGGLAAALSESALRFGVGARIGIDELCERDGIDPFTALFSESQGRAVVSVARSEEVRFNDMCTARNYPHLRIGVVDVENGALDVQGHFTLPLEELRKAHEATLPGHFA</sequence>
<evidence type="ECO:0000259" key="10">
    <source>
        <dbReference type="Pfam" id="PF02769"/>
    </source>
</evidence>
<keyword evidence="3 8" id="KW-0479">Metal-binding</keyword>
<dbReference type="GO" id="GO:0004642">
    <property type="term" value="F:phosphoribosylformylglycinamidine synthase activity"/>
    <property type="evidence" value="ECO:0007669"/>
    <property type="project" value="UniProtKB-EC"/>
</dbReference>
<evidence type="ECO:0000256" key="5">
    <source>
        <dbReference type="ARBA" id="ARBA00022755"/>
    </source>
</evidence>
<evidence type="ECO:0000256" key="4">
    <source>
        <dbReference type="ARBA" id="ARBA00022741"/>
    </source>
</evidence>
<feature type="binding site" evidence="8">
    <location>
        <position position="116"/>
    </location>
    <ligand>
        <name>ATP</name>
        <dbReference type="ChEBI" id="CHEBI:30616"/>
    </ligand>
</feature>
<gene>
    <name evidence="8 12" type="primary">purL</name>
    <name evidence="12" type="ORF">ACFSFX_00330</name>
</gene>
<dbReference type="InterPro" id="IPR010918">
    <property type="entry name" value="PurM-like_C_dom"/>
</dbReference>
<comment type="function">
    <text evidence="8">Part of the phosphoribosylformylglycinamidine synthase complex involved in the purines biosynthetic pathway. Catalyzes the ATP-dependent conversion of formylglycinamide ribonucleotide (FGAR) and glutamine to yield formylglycinamidine ribonucleotide (FGAM) and glutamate. The FGAM synthase complex is composed of three subunits. PurQ produces an ammonia molecule by converting glutamine to glutamate. PurL transfers the ammonia molecule to FGAR to form FGAM in an ATP-dependent manner. PurS interacts with PurQ and PurL and is thought to assist in the transfer of the ammonia molecule from PurQ to PurL.</text>
</comment>
<dbReference type="Proteomes" id="UP001597307">
    <property type="component" value="Unassembled WGS sequence"/>
</dbReference>
<feature type="binding site" evidence="8">
    <location>
        <position position="118"/>
    </location>
    <ligand>
        <name>Mg(2+)</name>
        <dbReference type="ChEBI" id="CHEBI:18420"/>
        <label>1</label>
    </ligand>
</feature>
<feature type="binding site" evidence="8">
    <location>
        <begin position="338"/>
        <end position="340"/>
    </location>
    <ligand>
        <name>substrate</name>
    </ligand>
</feature>
<feature type="binding site" evidence="8">
    <location>
        <position position="72"/>
    </location>
    <ligand>
        <name>ATP</name>
        <dbReference type="ChEBI" id="CHEBI:30616"/>
    </ligand>
</feature>
<feature type="active site" description="Proton acceptor" evidence="8">
    <location>
        <position position="120"/>
    </location>
</feature>
<feature type="binding site" evidence="8">
    <location>
        <position position="563"/>
    </location>
    <ligand>
        <name>Mg(2+)</name>
        <dbReference type="ChEBI" id="CHEBI:18420"/>
        <label>1</label>
    </ligand>
</feature>
<evidence type="ECO:0000259" key="11">
    <source>
        <dbReference type="Pfam" id="PF18072"/>
    </source>
</evidence>
<feature type="binding site" evidence="8">
    <location>
        <position position="565"/>
    </location>
    <ligand>
        <name>substrate</name>
    </ligand>
</feature>
<dbReference type="SUPFAM" id="SSF55326">
    <property type="entry name" value="PurM N-terminal domain-like"/>
    <property type="match status" value="2"/>
</dbReference>